<evidence type="ECO:0000256" key="5">
    <source>
        <dbReference type="ARBA" id="ARBA00022759"/>
    </source>
</evidence>
<dbReference type="InterPro" id="IPR036866">
    <property type="entry name" value="RibonucZ/Hydroxyglut_hydro"/>
</dbReference>
<dbReference type="EC" id="3.1.26.11" evidence="8"/>
<dbReference type="InterPro" id="IPR027794">
    <property type="entry name" value="tRNase_Z_dom"/>
</dbReference>
<protein>
    <recommendedName>
        <fullName evidence="8">Ribonuclease Z</fullName>
        <shortName evidence="8">RNase Z</shortName>
        <ecNumber evidence="8">3.1.26.11</ecNumber>
    </recommendedName>
    <alternativeName>
        <fullName evidence="8">tRNA 3 endonuclease</fullName>
    </alternativeName>
    <alternativeName>
        <fullName evidence="8">tRNase Z</fullName>
    </alternativeName>
</protein>
<keyword evidence="4 8" id="KW-0479">Metal-binding</keyword>
<feature type="binding site" evidence="8">
    <location>
        <position position="61"/>
    </location>
    <ligand>
        <name>Zn(2+)</name>
        <dbReference type="ChEBI" id="CHEBI:29105"/>
        <label>1</label>
        <note>catalytic</note>
    </ligand>
</feature>
<keyword evidence="7 8" id="KW-0862">Zinc</keyword>
<evidence type="ECO:0000256" key="1">
    <source>
        <dbReference type="ARBA" id="ARBA00011738"/>
    </source>
</evidence>
<feature type="binding site" evidence="8">
    <location>
        <position position="66"/>
    </location>
    <ligand>
        <name>Zn(2+)</name>
        <dbReference type="ChEBI" id="CHEBI:29105"/>
        <label>2</label>
        <note>catalytic</note>
    </ligand>
</feature>
<dbReference type="GO" id="GO:0008270">
    <property type="term" value="F:zinc ion binding"/>
    <property type="evidence" value="ECO:0007669"/>
    <property type="project" value="UniProtKB-UniRule"/>
</dbReference>
<dbReference type="NCBIfam" id="NF000801">
    <property type="entry name" value="PRK00055.1-3"/>
    <property type="match status" value="1"/>
</dbReference>
<comment type="catalytic activity">
    <reaction evidence="8">
        <text>Endonucleolytic cleavage of RNA, removing extra 3' nucleotides from tRNA precursor, generating 3' termini of tRNAs. A 3'-hydroxy group is left at the tRNA terminus and a 5'-phosphoryl group is left at the trailer molecule.</text>
        <dbReference type="EC" id="3.1.26.11"/>
    </reaction>
</comment>
<dbReference type="Pfam" id="PF12706">
    <property type="entry name" value="Lactamase_B_2"/>
    <property type="match status" value="1"/>
</dbReference>
<evidence type="ECO:0000313" key="11">
    <source>
        <dbReference type="EMBL" id="QLJ53398.1"/>
    </source>
</evidence>
<dbReference type="AlphaFoldDB" id="A0A7D6BMK0"/>
<feature type="domain" description="Metallo-beta-lactamase" evidence="9">
    <location>
        <begin position="192"/>
        <end position="261"/>
    </location>
</feature>
<dbReference type="CDD" id="cd07717">
    <property type="entry name" value="RNaseZ_ZiPD-like_MBL-fold"/>
    <property type="match status" value="1"/>
</dbReference>
<dbReference type="NCBIfam" id="TIGR02651">
    <property type="entry name" value="RNase_Z"/>
    <property type="match status" value="1"/>
</dbReference>
<comment type="similarity">
    <text evidence="8">Belongs to the RNase Z family.</text>
</comment>
<feature type="domain" description="tRNase Z endonuclease" evidence="10">
    <location>
        <begin position="17"/>
        <end position="65"/>
    </location>
</feature>
<comment type="subunit">
    <text evidence="1 8">Homodimer.</text>
</comment>
<dbReference type="KEGG" id="flt:Sv326_1223"/>
<dbReference type="EMBL" id="CP058998">
    <property type="protein sequence ID" value="QLJ53398.1"/>
    <property type="molecule type" value="Genomic_DNA"/>
</dbReference>
<evidence type="ECO:0000256" key="6">
    <source>
        <dbReference type="ARBA" id="ARBA00022801"/>
    </source>
</evidence>
<evidence type="ECO:0000256" key="4">
    <source>
        <dbReference type="ARBA" id="ARBA00022723"/>
    </source>
</evidence>
<dbReference type="Pfam" id="PF13691">
    <property type="entry name" value="Lactamase_B_4"/>
    <property type="match status" value="1"/>
</dbReference>
<accession>A0A7D6BMK0</accession>
<dbReference type="Gene3D" id="3.60.15.10">
    <property type="entry name" value="Ribonuclease Z/Hydroxyacylglutathione hydrolase-like"/>
    <property type="match status" value="1"/>
</dbReference>
<dbReference type="HAMAP" id="MF_01818">
    <property type="entry name" value="RNase_Z_BN"/>
    <property type="match status" value="1"/>
</dbReference>
<feature type="binding site" evidence="8">
    <location>
        <position position="63"/>
    </location>
    <ligand>
        <name>Zn(2+)</name>
        <dbReference type="ChEBI" id="CHEBI:29105"/>
        <label>1</label>
        <note>catalytic</note>
    </ligand>
</feature>
<dbReference type="SUPFAM" id="SSF56281">
    <property type="entry name" value="Metallo-hydrolase/oxidoreductase"/>
    <property type="match status" value="1"/>
</dbReference>
<reference evidence="12" key="1">
    <citation type="submission" date="2020-07" db="EMBL/GenBank/DDBJ databases">
        <title>Metabolic diversity and evolutionary history of the archaeal phylum ###Micrarchaeota### uncovered from a freshwater lake metagenome.</title>
        <authorList>
            <person name="Kadnikov V.V."/>
            <person name="Savvichev A.S."/>
            <person name="Mardanov A.V."/>
            <person name="Beletsky A.V."/>
            <person name="Chupakov A.V."/>
            <person name="Kokryatskaya N.M."/>
            <person name="Pimenov N.V."/>
            <person name="Ravin N.V."/>
        </authorList>
    </citation>
    <scope>NUCLEOTIDE SEQUENCE [LARGE SCALE GENOMIC DNA]</scope>
</reference>
<evidence type="ECO:0000313" key="12">
    <source>
        <dbReference type="Proteomes" id="UP000510821"/>
    </source>
</evidence>
<dbReference type="GO" id="GO:0042781">
    <property type="term" value="F:3'-tRNA processing endoribonuclease activity"/>
    <property type="evidence" value="ECO:0007669"/>
    <property type="project" value="UniProtKB-UniRule"/>
</dbReference>
<keyword evidence="2 8" id="KW-0819">tRNA processing</keyword>
<keyword evidence="6 8" id="KW-0378">Hydrolase</keyword>
<dbReference type="Proteomes" id="UP000510821">
    <property type="component" value="Chromosome"/>
</dbReference>
<evidence type="ECO:0000256" key="3">
    <source>
        <dbReference type="ARBA" id="ARBA00022722"/>
    </source>
</evidence>
<evidence type="ECO:0000259" key="9">
    <source>
        <dbReference type="Pfam" id="PF12706"/>
    </source>
</evidence>
<feature type="binding site" evidence="8">
    <location>
        <position position="65"/>
    </location>
    <ligand>
        <name>Zn(2+)</name>
        <dbReference type="ChEBI" id="CHEBI:29105"/>
        <label>2</label>
        <note>catalytic</note>
    </ligand>
</feature>
<dbReference type="InterPro" id="IPR001279">
    <property type="entry name" value="Metallo-B-lactamas"/>
</dbReference>
<evidence type="ECO:0000256" key="2">
    <source>
        <dbReference type="ARBA" id="ARBA00022694"/>
    </source>
</evidence>
<sequence length="293" mass="33044">MIKVVILGSGGAVPSPTRSLPSVGLRYFGDVYLFDCGEGTQRQMMIYNLSYAKVKMIFLTHLHADHLLGIGGLVQTLKMNDRKEPLFIFGPPGTNRAVSPLIAGTYPFQIVIKEIVEDFCLKNDKFKISSFRTIHNVRSIGYVFQENDSWNFNKEKTDKLGIKGRMFRKLEREGEIVIGKKRIKLEDVTKPKKGKKFVYTGDTIPCNDVLLASKEADLLIHDGTFSEQQREEAEKKCHSTVSQAAELAKKAKVRKLVLVHMSGRYKDSAPLEKEAKKIFKHSEVGFDGMEISI</sequence>
<feature type="binding site" evidence="8">
    <location>
        <position position="202"/>
    </location>
    <ligand>
        <name>Zn(2+)</name>
        <dbReference type="ChEBI" id="CHEBI:29105"/>
        <label>2</label>
        <note>catalytic</note>
    </ligand>
</feature>
<dbReference type="PANTHER" id="PTHR46018">
    <property type="entry name" value="ZINC PHOSPHODIESTERASE ELAC PROTEIN 1"/>
    <property type="match status" value="1"/>
</dbReference>
<feature type="binding site" evidence="8">
    <location>
        <position position="260"/>
    </location>
    <ligand>
        <name>Zn(2+)</name>
        <dbReference type="ChEBI" id="CHEBI:29105"/>
        <label>2</label>
        <note>catalytic</note>
    </ligand>
</feature>
<feature type="active site" description="Proton acceptor" evidence="8">
    <location>
        <position position="65"/>
    </location>
</feature>
<organism evidence="11 12">
    <name type="scientific">Fermentimicrarchaeum limneticum</name>
    <dbReference type="NCBI Taxonomy" id="2795018"/>
    <lineage>
        <taxon>Archaea</taxon>
        <taxon>Candidatus Micrarchaeota</taxon>
        <taxon>Candidatus Fermentimicrarchaeales</taxon>
        <taxon>Candidatus Fermentimicrarchaeaceae</taxon>
        <taxon>Candidatus Fermentimicrarchaeum</taxon>
    </lineage>
</organism>
<feature type="binding site" evidence="8">
    <location>
        <position position="135"/>
    </location>
    <ligand>
        <name>Zn(2+)</name>
        <dbReference type="ChEBI" id="CHEBI:29105"/>
        <label>1</label>
        <note>catalytic</note>
    </ligand>
</feature>
<proteinExistence type="inferred from homology"/>
<keyword evidence="5 8" id="KW-0255">Endonuclease</keyword>
<name>A0A7D6BMK0_FERL1</name>
<keyword evidence="3 8" id="KW-0540">Nuclease</keyword>
<gene>
    <name evidence="8" type="primary">rnz</name>
    <name evidence="11" type="ORF">Sv326_1223</name>
</gene>
<dbReference type="PANTHER" id="PTHR46018:SF2">
    <property type="entry name" value="ZINC PHOSPHODIESTERASE ELAC PROTEIN 1"/>
    <property type="match status" value="1"/>
</dbReference>
<evidence type="ECO:0000256" key="8">
    <source>
        <dbReference type="HAMAP-Rule" id="MF_01818"/>
    </source>
</evidence>
<evidence type="ECO:0000259" key="10">
    <source>
        <dbReference type="Pfam" id="PF13691"/>
    </source>
</evidence>
<comment type="cofactor">
    <cofactor evidence="8">
        <name>Zn(2+)</name>
        <dbReference type="ChEBI" id="CHEBI:29105"/>
    </cofactor>
    <text evidence="8">Binds 2 Zn(2+) ions.</text>
</comment>
<comment type="function">
    <text evidence="8">Zinc phosphodiesterase, which displays some tRNA 3'-processing endonuclease activity. Probably involved in tRNA maturation, by removing a 3'-trailer from precursor tRNA.</text>
</comment>
<evidence type="ECO:0000256" key="7">
    <source>
        <dbReference type="ARBA" id="ARBA00022833"/>
    </source>
</evidence>
<dbReference type="InterPro" id="IPR013471">
    <property type="entry name" value="RNase_Z/BN"/>
</dbReference>
<feature type="binding site" evidence="8">
    <location>
        <position position="202"/>
    </location>
    <ligand>
        <name>Zn(2+)</name>
        <dbReference type="ChEBI" id="CHEBI:29105"/>
        <label>1</label>
        <note>catalytic</note>
    </ligand>
</feature>